<dbReference type="InterPro" id="IPR048395">
    <property type="entry name" value="Glyco_hydro_31_C"/>
</dbReference>
<proteinExistence type="inferred from homology"/>
<organism evidence="6 7">
    <name type="scientific">Terrabacter aeriphilus</name>
    <dbReference type="NCBI Taxonomy" id="515662"/>
    <lineage>
        <taxon>Bacteria</taxon>
        <taxon>Bacillati</taxon>
        <taxon>Actinomycetota</taxon>
        <taxon>Actinomycetes</taxon>
        <taxon>Micrococcales</taxon>
        <taxon>Intrasporangiaceae</taxon>
        <taxon>Terrabacter</taxon>
    </lineage>
</organism>
<dbReference type="InterPro" id="IPR025887">
    <property type="entry name" value="Glyco_hydro_31_N_dom"/>
</dbReference>
<protein>
    <submittedName>
        <fullName evidence="6">Alpha-xylosidase</fullName>
    </submittedName>
</protein>
<feature type="domain" description="Glycoside hydrolase family 31 TIM barrel" evidence="3">
    <location>
        <begin position="293"/>
        <end position="608"/>
    </location>
</feature>
<comment type="caution">
    <text evidence="6">The sequence shown here is derived from an EMBL/GenBank/DDBJ whole genome shotgun (WGS) entry which is preliminary data.</text>
</comment>
<dbReference type="Gene3D" id="3.20.20.80">
    <property type="entry name" value="Glycosidases"/>
    <property type="match status" value="1"/>
</dbReference>
<sequence length="758" mass="82531">MTDPSPTLLLRRVRATAADAAGVTLDLDALPGVQLGVMPGWLTGEPLAAQGVETEMPNLPTIDLPPADVTPWVLRVTAPQPDCLRLVLAPAGHPDLVDDGTGRGIVVDPAPAPVALGAEEAEAHVAVTAGHLSLEVGRAPFTLLLRDTRTGAVVLRTSDRLRQVAGLLTAPSALTDGEGTTLNLELGPDEDILGFGEQFGRLVKNGQLLRLRSEDACGTGTGLAYKPVPVWHSSRGYTGFVNTGAVVTADVGHSRPSVLSLGVAGDAVDLYVMTGPDPAARLSAYTALTGRPDVPAPWAFGYWMGRCRYHSSAEMLEVARTMREHEVPADVLHLDPDWLVVDRLNTDFIWNTERFGDRKQFVTDLADEGFRLSVWELPYLDPASPVFEHAEREGYLVRRTDGSLAGIQKTPTPDGRMRALLDFTNPDARRWWQEQHRAFLDDGVAVFKTDFGEALPDDVALFDGTPANEAHNLYPLRYNGAVSDAIREFTGRTPLVWGRSGWAGSHRYPGQWGGDAESTVAGMQATVRGGLSYAMSAPGFWSHDIGGFFGPELTPALYVRWTQLGALSPLMRAHGLRPREPWAFGADALGICRDWVRLRYSLLPYLWQVAVESATNGWPVMRPLGFHFPLDRVARTVDDSFLLGSDLLVVPVFDDADAPVERTFYVPEGEWFDLQDDTCFVGPGFHTVTVPLDRVPVLVRAGAVLPRVDVDPSVRSTDDLLDRPWRLHAYGSAAAERRSFVGFDAQPCTVDGEVVRHG</sequence>
<evidence type="ECO:0000259" key="5">
    <source>
        <dbReference type="Pfam" id="PF21365"/>
    </source>
</evidence>
<dbReference type="PANTHER" id="PTHR22762">
    <property type="entry name" value="ALPHA-GLUCOSIDASE"/>
    <property type="match status" value="1"/>
</dbReference>
<dbReference type="PANTHER" id="PTHR22762:SF144">
    <property type="entry name" value="ALPHA-XYLOSIDASE"/>
    <property type="match status" value="1"/>
</dbReference>
<keyword evidence="7" id="KW-1185">Reference proteome</keyword>
<dbReference type="CDD" id="cd06593">
    <property type="entry name" value="GH31_xylosidase_YicI"/>
    <property type="match status" value="1"/>
</dbReference>
<dbReference type="InterPro" id="IPR017853">
    <property type="entry name" value="GH"/>
</dbReference>
<keyword evidence="2" id="KW-0378">Hydrolase</keyword>
<reference evidence="7" key="1">
    <citation type="journal article" date="2019" name="Int. J. Syst. Evol. Microbiol.">
        <title>The Global Catalogue of Microorganisms (GCM) 10K type strain sequencing project: providing services to taxonomists for standard genome sequencing and annotation.</title>
        <authorList>
            <consortium name="The Broad Institute Genomics Platform"/>
            <consortium name="The Broad Institute Genome Sequencing Center for Infectious Disease"/>
            <person name="Wu L."/>
            <person name="Ma J."/>
        </authorList>
    </citation>
    <scope>NUCLEOTIDE SEQUENCE [LARGE SCALE GENOMIC DNA]</scope>
    <source>
        <strain evidence="7">JCM 17687</strain>
    </source>
</reference>
<dbReference type="Pfam" id="PF21365">
    <property type="entry name" value="Glyco_hydro_31_3rd"/>
    <property type="match status" value="1"/>
</dbReference>
<dbReference type="EMBL" id="BAABIW010000016">
    <property type="protein sequence ID" value="GAA5029323.1"/>
    <property type="molecule type" value="Genomic_DNA"/>
</dbReference>
<comment type="similarity">
    <text evidence="1 2">Belongs to the glycosyl hydrolase 31 family.</text>
</comment>
<dbReference type="InterPro" id="IPR000322">
    <property type="entry name" value="Glyco_hydro_31_TIM"/>
</dbReference>
<evidence type="ECO:0000256" key="2">
    <source>
        <dbReference type="RuleBase" id="RU361185"/>
    </source>
</evidence>
<dbReference type="Proteomes" id="UP001500427">
    <property type="component" value="Unassembled WGS sequence"/>
</dbReference>
<evidence type="ECO:0000259" key="3">
    <source>
        <dbReference type="Pfam" id="PF01055"/>
    </source>
</evidence>
<dbReference type="SUPFAM" id="SSF51445">
    <property type="entry name" value="(Trans)glycosidases"/>
    <property type="match status" value="1"/>
</dbReference>
<feature type="domain" description="Glycosyl hydrolase family 31 C-terminal" evidence="5">
    <location>
        <begin position="617"/>
        <end position="705"/>
    </location>
</feature>
<dbReference type="Gene3D" id="2.60.40.1180">
    <property type="entry name" value="Golgi alpha-mannosidase II"/>
    <property type="match status" value="1"/>
</dbReference>
<dbReference type="Pfam" id="PF13802">
    <property type="entry name" value="Gal_mutarotas_2"/>
    <property type="match status" value="1"/>
</dbReference>
<evidence type="ECO:0000259" key="4">
    <source>
        <dbReference type="Pfam" id="PF13802"/>
    </source>
</evidence>
<evidence type="ECO:0000313" key="7">
    <source>
        <dbReference type="Proteomes" id="UP001500427"/>
    </source>
</evidence>
<keyword evidence="2" id="KW-0326">Glycosidase</keyword>
<dbReference type="InterPro" id="IPR013780">
    <property type="entry name" value="Glyco_hydro_b"/>
</dbReference>
<dbReference type="CDD" id="cd14752">
    <property type="entry name" value="GH31_N"/>
    <property type="match status" value="1"/>
</dbReference>
<feature type="domain" description="Glycoside hydrolase family 31 N-terminal" evidence="4">
    <location>
        <begin position="74"/>
        <end position="248"/>
    </location>
</feature>
<dbReference type="SUPFAM" id="SSF74650">
    <property type="entry name" value="Galactose mutarotase-like"/>
    <property type="match status" value="1"/>
</dbReference>
<name>A0ABP9JGL0_9MICO</name>
<evidence type="ECO:0000256" key="1">
    <source>
        <dbReference type="ARBA" id="ARBA00007806"/>
    </source>
</evidence>
<dbReference type="SUPFAM" id="SSF51011">
    <property type="entry name" value="Glycosyl hydrolase domain"/>
    <property type="match status" value="1"/>
</dbReference>
<dbReference type="RefSeq" id="WP_345507883.1">
    <property type="nucleotide sequence ID" value="NZ_BAABIW010000016.1"/>
</dbReference>
<dbReference type="Pfam" id="PF01055">
    <property type="entry name" value="Glyco_hydro_31_2nd"/>
    <property type="match status" value="1"/>
</dbReference>
<gene>
    <name evidence="6" type="ORF">GCM10023258_25690</name>
</gene>
<dbReference type="Gene3D" id="2.60.40.1760">
    <property type="entry name" value="glycosyl hydrolase (family 31)"/>
    <property type="match status" value="1"/>
</dbReference>
<accession>A0ABP9JGL0</accession>
<dbReference type="InterPro" id="IPR011013">
    <property type="entry name" value="Gal_mutarotase_sf_dom"/>
</dbReference>
<evidence type="ECO:0000313" key="6">
    <source>
        <dbReference type="EMBL" id="GAA5029323.1"/>
    </source>
</evidence>